<dbReference type="Proteomes" id="UP001180020">
    <property type="component" value="Unassembled WGS sequence"/>
</dbReference>
<evidence type="ECO:0000313" key="3">
    <source>
        <dbReference type="Proteomes" id="UP001180020"/>
    </source>
</evidence>
<keyword evidence="1" id="KW-0732">Signal</keyword>
<evidence type="ECO:0000313" key="2">
    <source>
        <dbReference type="EMBL" id="KAK1284379.1"/>
    </source>
</evidence>
<reference evidence="2" key="2">
    <citation type="submission" date="2023-06" db="EMBL/GenBank/DDBJ databases">
        <authorList>
            <person name="Ma L."/>
            <person name="Liu K.-W."/>
            <person name="Li Z."/>
            <person name="Hsiao Y.-Y."/>
            <person name="Qi Y."/>
            <person name="Fu T."/>
            <person name="Tang G."/>
            <person name="Zhang D."/>
            <person name="Sun W.-H."/>
            <person name="Liu D.-K."/>
            <person name="Li Y."/>
            <person name="Chen G.-Z."/>
            <person name="Liu X.-D."/>
            <person name="Liao X.-Y."/>
            <person name="Jiang Y.-T."/>
            <person name="Yu X."/>
            <person name="Hao Y."/>
            <person name="Huang J."/>
            <person name="Zhao X.-W."/>
            <person name="Ke S."/>
            <person name="Chen Y.-Y."/>
            <person name="Wu W.-L."/>
            <person name="Hsu J.-L."/>
            <person name="Lin Y.-F."/>
            <person name="Huang M.-D."/>
            <person name="Li C.-Y."/>
            <person name="Huang L."/>
            <person name="Wang Z.-W."/>
            <person name="Zhao X."/>
            <person name="Zhong W.-Y."/>
            <person name="Peng D.-H."/>
            <person name="Ahmad S."/>
            <person name="Lan S."/>
            <person name="Zhang J.-S."/>
            <person name="Tsai W.-C."/>
            <person name="Van De Peer Y."/>
            <person name="Liu Z.-J."/>
        </authorList>
    </citation>
    <scope>NUCLEOTIDE SEQUENCE</scope>
    <source>
        <strain evidence="2">CP</strain>
        <tissue evidence="2">Leaves</tissue>
    </source>
</reference>
<proteinExistence type="predicted"/>
<feature type="signal peptide" evidence="1">
    <location>
        <begin position="1"/>
        <end position="30"/>
    </location>
</feature>
<organism evidence="2 3">
    <name type="scientific">Acorus calamus</name>
    <name type="common">Sweet flag</name>
    <dbReference type="NCBI Taxonomy" id="4465"/>
    <lineage>
        <taxon>Eukaryota</taxon>
        <taxon>Viridiplantae</taxon>
        <taxon>Streptophyta</taxon>
        <taxon>Embryophyta</taxon>
        <taxon>Tracheophyta</taxon>
        <taxon>Spermatophyta</taxon>
        <taxon>Magnoliopsida</taxon>
        <taxon>Liliopsida</taxon>
        <taxon>Acoraceae</taxon>
        <taxon>Acorus</taxon>
    </lineage>
</organism>
<protein>
    <recommendedName>
        <fullName evidence="4">Transmembrane protein</fullName>
    </recommendedName>
</protein>
<name>A0AAV9C702_ACOCL</name>
<dbReference type="EMBL" id="JAUJYO010000021">
    <property type="protein sequence ID" value="KAK1284379.1"/>
    <property type="molecule type" value="Genomic_DNA"/>
</dbReference>
<evidence type="ECO:0000256" key="1">
    <source>
        <dbReference type="SAM" id="SignalP"/>
    </source>
</evidence>
<evidence type="ECO:0008006" key="4">
    <source>
        <dbReference type="Google" id="ProtNLM"/>
    </source>
</evidence>
<reference evidence="2" key="1">
    <citation type="journal article" date="2023" name="Nat. Commun.">
        <title>Diploid and tetraploid genomes of Acorus and the evolution of monocots.</title>
        <authorList>
            <person name="Ma L."/>
            <person name="Liu K.W."/>
            <person name="Li Z."/>
            <person name="Hsiao Y.Y."/>
            <person name="Qi Y."/>
            <person name="Fu T."/>
            <person name="Tang G.D."/>
            <person name="Zhang D."/>
            <person name="Sun W.H."/>
            <person name="Liu D.K."/>
            <person name="Li Y."/>
            <person name="Chen G.Z."/>
            <person name="Liu X.D."/>
            <person name="Liao X.Y."/>
            <person name="Jiang Y.T."/>
            <person name="Yu X."/>
            <person name="Hao Y."/>
            <person name="Huang J."/>
            <person name="Zhao X.W."/>
            <person name="Ke S."/>
            <person name="Chen Y.Y."/>
            <person name="Wu W.L."/>
            <person name="Hsu J.L."/>
            <person name="Lin Y.F."/>
            <person name="Huang M.D."/>
            <person name="Li C.Y."/>
            <person name="Huang L."/>
            <person name="Wang Z.W."/>
            <person name="Zhao X."/>
            <person name="Zhong W.Y."/>
            <person name="Peng D.H."/>
            <person name="Ahmad S."/>
            <person name="Lan S."/>
            <person name="Zhang J.S."/>
            <person name="Tsai W.C."/>
            <person name="Van de Peer Y."/>
            <person name="Liu Z.J."/>
        </authorList>
    </citation>
    <scope>NUCLEOTIDE SEQUENCE</scope>
    <source>
        <strain evidence="2">CP</strain>
    </source>
</reference>
<comment type="caution">
    <text evidence="2">The sequence shown here is derived from an EMBL/GenBank/DDBJ whole genome shotgun (WGS) entry which is preliminary data.</text>
</comment>
<gene>
    <name evidence="2" type="ORF">QJS10_CPB21g00167</name>
</gene>
<accession>A0AAV9C702</accession>
<keyword evidence="3" id="KW-1185">Reference proteome</keyword>
<feature type="chain" id="PRO_5043967510" description="Transmembrane protein" evidence="1">
    <location>
        <begin position="31"/>
        <end position="82"/>
    </location>
</feature>
<dbReference type="AlphaFoldDB" id="A0AAV9C702"/>
<sequence length="82" mass="8941">MIKAKMCSKALVPFVILVVSFLIFSEVAEGTQLTRKLSFGLDVLPPRWGPPSRTSLPCLRNRCNCIGCSHGLDVPAEAKVEP</sequence>